<dbReference type="GO" id="GO:0015344">
    <property type="term" value="F:siderophore uptake transmembrane transporter activity"/>
    <property type="evidence" value="ECO:0007669"/>
    <property type="project" value="TreeGrafter"/>
</dbReference>
<dbReference type="Pfam" id="PF07715">
    <property type="entry name" value="Plug"/>
    <property type="match status" value="1"/>
</dbReference>
<evidence type="ECO:0000256" key="1">
    <source>
        <dbReference type="ARBA" id="ARBA00004571"/>
    </source>
</evidence>
<evidence type="ECO:0000256" key="3">
    <source>
        <dbReference type="ARBA" id="ARBA00022452"/>
    </source>
</evidence>
<dbReference type="EMBL" id="JABXXR010000072">
    <property type="protein sequence ID" value="NVN40888.1"/>
    <property type="molecule type" value="Genomic_DNA"/>
</dbReference>
<dbReference type="Proteomes" id="UP000585665">
    <property type="component" value="Unassembled WGS sequence"/>
</dbReference>
<dbReference type="InterPro" id="IPR012910">
    <property type="entry name" value="Plug_dom"/>
</dbReference>
<feature type="domain" description="TonB-dependent receptor-like beta-barrel" evidence="14">
    <location>
        <begin position="359"/>
        <end position="796"/>
    </location>
</feature>
<keyword evidence="5 13" id="KW-0732">Signal</keyword>
<sequence length="835" mass="92185">MRRTALTSVFFAMTSTALAGTALCAPAASSAPVPADRPHPAHARGKSAGLHAATAPVPHPARLTQAPPPGEESVAVTARRNIPHNTETTVSRATMEQQAAGTNVLRSLAQVPGVSFSSTDALGIDTWGTSIYMRGFFQDQLGVTVDGIPLNNQSYANLGGVNINNAAISGDLERSVVSQGAGSLDLPSNTNLGGTMQFFTADPKNKFGGKIEQGFGSYGMQHSYFRFDSGQLNKSGTKFFAAYARNYEKKFDAPSPGFMQQVDGKLVQPLGPNSRMSAFFNWSDAQVWGYADKSLDILNTLGWRTESFYPNYEGAYAVANWVQNCDGTTPSCATPAGQRGRSALPAGWINTSEQAGVAYYDAGQHSIDYTSGLNFDVALAEGLRWTATIYGQSDTQYTTYGDPYQPSLGTGAPLSEQVWQTRQERYGFNTAFEYHIANHTIHTGAWFENNNQWATQFWYNEPLLGEGAPLKTVGPYTTYGAAFMQNYGFQWNTNTFQYHIMDTWRPLHDLTINYGFKSMIQTTSGGSWYNNDDINYGPLPNGSMTASEAFLPHVNIDWRFARGHEIYFDFAENMRPYSVAPTGGATSPWAVSQPASSDGTAPAQTSQQIFQTLQRTLRPERDFTYLLGYRFVDRHAVLSVDLYHTDVKHRLLSASVGSLNNPQTTVVDTHTASMNGADATLTLMPIKGLTFYNSFSYNHFVWGSHVNLCADDGDVCDLKGKRLVGYPSFMYKTNLAYTWHGLTVHFDANFYSNRPYSLMNDTRVPAYWLANTGARYRFGNYKVLKNITVDFNVYNLFNNKYIAMMGENGFPLSGDYQSMERGAVRQFFGNVSTEF</sequence>
<dbReference type="GO" id="GO:0044718">
    <property type="term" value="P:siderophore transmembrane transport"/>
    <property type="evidence" value="ECO:0007669"/>
    <property type="project" value="TreeGrafter"/>
</dbReference>
<feature type="domain" description="TonB-dependent receptor plug" evidence="15">
    <location>
        <begin position="87"/>
        <end position="189"/>
    </location>
</feature>
<dbReference type="Gene3D" id="2.40.170.20">
    <property type="entry name" value="TonB-dependent receptor, beta-barrel domain"/>
    <property type="match status" value="1"/>
</dbReference>
<comment type="subcellular location">
    <subcellularLocation>
        <location evidence="1 10">Cell outer membrane</location>
        <topology evidence="1 10">Multi-pass membrane protein</topology>
    </subcellularLocation>
</comment>
<evidence type="ECO:0000313" key="16">
    <source>
        <dbReference type="EMBL" id="NVN40888.1"/>
    </source>
</evidence>
<name>A0A850PAB4_9PROT</name>
<dbReference type="PROSITE" id="PS52016">
    <property type="entry name" value="TONB_DEPENDENT_REC_3"/>
    <property type="match status" value="1"/>
</dbReference>
<organism evidence="16 17">
    <name type="scientific">Ameyamaea chiangmaiensis</name>
    <dbReference type="NCBI Taxonomy" id="442969"/>
    <lineage>
        <taxon>Bacteria</taxon>
        <taxon>Pseudomonadati</taxon>
        <taxon>Pseudomonadota</taxon>
        <taxon>Alphaproteobacteria</taxon>
        <taxon>Acetobacterales</taxon>
        <taxon>Acetobacteraceae</taxon>
        <taxon>Ameyamaea</taxon>
    </lineage>
</organism>
<evidence type="ECO:0000256" key="7">
    <source>
        <dbReference type="ARBA" id="ARBA00023136"/>
    </source>
</evidence>
<reference evidence="16 17" key="1">
    <citation type="submission" date="2020-06" db="EMBL/GenBank/DDBJ databases">
        <title>Description of novel acetic acid bacteria.</title>
        <authorList>
            <person name="Sombolestani A."/>
        </authorList>
    </citation>
    <scope>NUCLEOTIDE SEQUENCE [LARGE SCALE GENOMIC DNA]</scope>
    <source>
        <strain evidence="16 17">LMG 27010</strain>
    </source>
</reference>
<feature type="chain" id="PRO_5032963967" evidence="13">
    <location>
        <begin position="20"/>
        <end position="835"/>
    </location>
</feature>
<gene>
    <name evidence="16" type="ORF">HUK82_09975</name>
</gene>
<feature type="region of interest" description="Disordered" evidence="12">
    <location>
        <begin position="28"/>
        <end position="52"/>
    </location>
</feature>
<evidence type="ECO:0000256" key="12">
    <source>
        <dbReference type="SAM" id="MobiDB-lite"/>
    </source>
</evidence>
<keyword evidence="7 10" id="KW-0472">Membrane</keyword>
<evidence type="ECO:0000256" key="13">
    <source>
        <dbReference type="SAM" id="SignalP"/>
    </source>
</evidence>
<dbReference type="AlphaFoldDB" id="A0A850PAB4"/>
<dbReference type="InterPro" id="IPR039426">
    <property type="entry name" value="TonB-dep_rcpt-like"/>
</dbReference>
<evidence type="ECO:0000259" key="14">
    <source>
        <dbReference type="Pfam" id="PF00593"/>
    </source>
</evidence>
<keyword evidence="9 10" id="KW-0998">Cell outer membrane</keyword>
<evidence type="ECO:0000256" key="6">
    <source>
        <dbReference type="ARBA" id="ARBA00023077"/>
    </source>
</evidence>
<evidence type="ECO:0000256" key="11">
    <source>
        <dbReference type="RuleBase" id="RU003357"/>
    </source>
</evidence>
<dbReference type="InterPro" id="IPR036942">
    <property type="entry name" value="Beta-barrel_TonB_sf"/>
</dbReference>
<dbReference type="Pfam" id="PF00593">
    <property type="entry name" value="TonB_dep_Rec_b-barrel"/>
    <property type="match status" value="1"/>
</dbReference>
<keyword evidence="4 10" id="KW-0812">Transmembrane</keyword>
<evidence type="ECO:0000256" key="2">
    <source>
        <dbReference type="ARBA" id="ARBA00022448"/>
    </source>
</evidence>
<accession>A0A850PAB4</accession>
<evidence type="ECO:0000256" key="10">
    <source>
        <dbReference type="PROSITE-ProRule" id="PRU01360"/>
    </source>
</evidence>
<evidence type="ECO:0000256" key="9">
    <source>
        <dbReference type="ARBA" id="ARBA00023237"/>
    </source>
</evidence>
<dbReference type="SUPFAM" id="SSF56935">
    <property type="entry name" value="Porins"/>
    <property type="match status" value="1"/>
</dbReference>
<keyword evidence="8 16" id="KW-0675">Receptor</keyword>
<dbReference type="Gene3D" id="2.170.130.10">
    <property type="entry name" value="TonB-dependent receptor, plug domain"/>
    <property type="match status" value="1"/>
</dbReference>
<dbReference type="InterPro" id="IPR037066">
    <property type="entry name" value="Plug_dom_sf"/>
</dbReference>
<dbReference type="GO" id="GO:0009279">
    <property type="term" value="C:cell outer membrane"/>
    <property type="evidence" value="ECO:0007669"/>
    <property type="project" value="UniProtKB-SubCell"/>
</dbReference>
<comment type="similarity">
    <text evidence="10 11">Belongs to the TonB-dependent receptor family.</text>
</comment>
<dbReference type="PANTHER" id="PTHR30069:SF29">
    <property type="entry name" value="HEMOGLOBIN AND HEMOGLOBIN-HAPTOGLOBIN-BINDING PROTEIN 1-RELATED"/>
    <property type="match status" value="1"/>
</dbReference>
<keyword evidence="17" id="KW-1185">Reference proteome</keyword>
<keyword evidence="3 10" id="KW-1134">Transmembrane beta strand</keyword>
<feature type="signal peptide" evidence="13">
    <location>
        <begin position="1"/>
        <end position="19"/>
    </location>
</feature>
<keyword evidence="2 10" id="KW-0813">Transport</keyword>
<protein>
    <submittedName>
        <fullName evidence="16">TonB-dependent receptor</fullName>
    </submittedName>
</protein>
<evidence type="ECO:0000256" key="5">
    <source>
        <dbReference type="ARBA" id="ARBA00022729"/>
    </source>
</evidence>
<dbReference type="PANTHER" id="PTHR30069">
    <property type="entry name" value="TONB-DEPENDENT OUTER MEMBRANE RECEPTOR"/>
    <property type="match status" value="1"/>
</dbReference>
<comment type="caution">
    <text evidence="16">The sequence shown here is derived from an EMBL/GenBank/DDBJ whole genome shotgun (WGS) entry which is preliminary data.</text>
</comment>
<evidence type="ECO:0000256" key="8">
    <source>
        <dbReference type="ARBA" id="ARBA00023170"/>
    </source>
</evidence>
<evidence type="ECO:0000259" key="15">
    <source>
        <dbReference type="Pfam" id="PF07715"/>
    </source>
</evidence>
<evidence type="ECO:0000313" key="17">
    <source>
        <dbReference type="Proteomes" id="UP000585665"/>
    </source>
</evidence>
<keyword evidence="6 11" id="KW-0798">TonB box</keyword>
<evidence type="ECO:0000256" key="4">
    <source>
        <dbReference type="ARBA" id="ARBA00022692"/>
    </source>
</evidence>
<dbReference type="InterPro" id="IPR000531">
    <property type="entry name" value="Beta-barrel_TonB"/>
</dbReference>
<proteinExistence type="inferred from homology"/>